<dbReference type="InterPro" id="IPR001926">
    <property type="entry name" value="TrpB-like_PALP"/>
</dbReference>
<evidence type="ECO:0000256" key="2">
    <source>
        <dbReference type="ARBA" id="ARBA00008639"/>
    </source>
</evidence>
<comment type="caution">
    <text evidence="5">The sequence shown here is derived from an EMBL/GenBank/DDBJ whole genome shotgun (WGS) entry which is preliminary data.</text>
</comment>
<evidence type="ECO:0000313" key="6">
    <source>
        <dbReference type="Proteomes" id="UP001597387"/>
    </source>
</evidence>
<reference evidence="6" key="1">
    <citation type="journal article" date="2019" name="Int. J. Syst. Evol. Microbiol.">
        <title>The Global Catalogue of Microorganisms (GCM) 10K type strain sequencing project: providing services to taxonomists for standard genome sequencing and annotation.</title>
        <authorList>
            <consortium name="The Broad Institute Genomics Platform"/>
            <consortium name="The Broad Institute Genome Sequencing Center for Infectious Disease"/>
            <person name="Wu L."/>
            <person name="Ma J."/>
        </authorList>
    </citation>
    <scope>NUCLEOTIDE SEQUENCE [LARGE SCALE GENOMIC DNA]</scope>
    <source>
        <strain evidence="6">KCTC 42217</strain>
    </source>
</reference>
<dbReference type="Proteomes" id="UP001597387">
    <property type="component" value="Unassembled WGS sequence"/>
</dbReference>
<accession>A0ABW4ZMT5</accession>
<feature type="domain" description="Tryptophan synthase beta chain-like PALP" evidence="4">
    <location>
        <begin position="18"/>
        <end position="281"/>
    </location>
</feature>
<evidence type="ECO:0000313" key="5">
    <source>
        <dbReference type="EMBL" id="MFD2162901.1"/>
    </source>
</evidence>
<dbReference type="InterPro" id="IPR027278">
    <property type="entry name" value="ACCD_DCysDesulf"/>
</dbReference>
<dbReference type="RefSeq" id="WP_255902699.1">
    <property type="nucleotide sequence ID" value="NZ_JAFMZO010000003.1"/>
</dbReference>
<dbReference type="Pfam" id="PF00291">
    <property type="entry name" value="PALP"/>
    <property type="match status" value="1"/>
</dbReference>
<comment type="similarity">
    <text evidence="2">Belongs to the ACC deaminase/D-cysteine desulfhydrase family.</text>
</comment>
<comment type="cofactor">
    <cofactor evidence="1">
        <name>pyridoxal 5'-phosphate</name>
        <dbReference type="ChEBI" id="CHEBI:597326"/>
    </cofactor>
</comment>
<dbReference type="PIRSF" id="PIRSF006278">
    <property type="entry name" value="ACCD_DCysDesulf"/>
    <property type="match status" value="1"/>
</dbReference>
<dbReference type="InterPro" id="IPR036052">
    <property type="entry name" value="TrpB-like_PALP_sf"/>
</dbReference>
<dbReference type="PANTHER" id="PTHR43780">
    <property type="entry name" value="1-AMINOCYCLOPROPANE-1-CARBOXYLATE DEAMINASE-RELATED"/>
    <property type="match status" value="1"/>
</dbReference>
<proteinExistence type="inferred from homology"/>
<protein>
    <submittedName>
        <fullName evidence="5">1-aminocyclopropane-1-carboxylate deaminase/D-cysteine desulfhydrase</fullName>
    </submittedName>
</protein>
<organism evidence="5 6">
    <name type="scientific">Paradesertivirga mongoliensis</name>
    <dbReference type="NCBI Taxonomy" id="2100740"/>
    <lineage>
        <taxon>Bacteria</taxon>
        <taxon>Pseudomonadati</taxon>
        <taxon>Bacteroidota</taxon>
        <taxon>Sphingobacteriia</taxon>
        <taxon>Sphingobacteriales</taxon>
        <taxon>Sphingobacteriaceae</taxon>
        <taxon>Paradesertivirga</taxon>
    </lineage>
</organism>
<dbReference type="PANTHER" id="PTHR43780:SF2">
    <property type="entry name" value="1-AMINOCYCLOPROPANE-1-CARBOXYLATE DEAMINASE-RELATED"/>
    <property type="match status" value="1"/>
</dbReference>
<dbReference type="Gene3D" id="3.40.50.1100">
    <property type="match status" value="2"/>
</dbReference>
<name>A0ABW4ZMT5_9SPHI</name>
<evidence type="ECO:0000259" key="4">
    <source>
        <dbReference type="Pfam" id="PF00291"/>
    </source>
</evidence>
<dbReference type="EMBL" id="JBHUHZ010000001">
    <property type="protein sequence ID" value="MFD2162901.1"/>
    <property type="molecule type" value="Genomic_DNA"/>
</dbReference>
<evidence type="ECO:0000256" key="1">
    <source>
        <dbReference type="ARBA" id="ARBA00001933"/>
    </source>
</evidence>
<sequence length="293" mass="32697">MISLPYNSPEEEIHHPLFSEKNIRVYLKRDDLIHPFISGNKWRKLKYLLQKANLANKNHLVTFGGVWSNHLIATACAAAKSGLKSTGIVRGEPINTDSLALCRLFGMKLIFADRERYRDKQRLFNLYFQDDPDALFINEGGYSEEAAKGCAELVEELDQDYDHIFCACGTGATAAGIINGLRQQHSSSCLHAITVLKGDFLKDEIDRLLLAPSDFSFHSDYHFGGYAKTTPALINFIADFASHTGILIDPVYTGKMMFALFDIARKDLFLPGSKILAIHTGGLFGLLGMKDKF</sequence>
<dbReference type="SUPFAM" id="SSF53686">
    <property type="entry name" value="Tryptophan synthase beta subunit-like PLP-dependent enzymes"/>
    <property type="match status" value="1"/>
</dbReference>
<keyword evidence="6" id="KW-1185">Reference proteome</keyword>
<evidence type="ECO:0000256" key="3">
    <source>
        <dbReference type="ARBA" id="ARBA00022898"/>
    </source>
</evidence>
<gene>
    <name evidence="5" type="ORF">ACFSJU_10900</name>
</gene>
<keyword evidence="3" id="KW-0663">Pyridoxal phosphate</keyword>